<name>A0ABQ6BAX0_9BRAD</name>
<evidence type="ECO:0000313" key="5">
    <source>
        <dbReference type="Proteomes" id="UP001156905"/>
    </source>
</evidence>
<evidence type="ECO:0000256" key="1">
    <source>
        <dbReference type="ARBA" id="ARBA00022679"/>
    </source>
</evidence>
<dbReference type="Proteomes" id="UP001156905">
    <property type="component" value="Unassembled WGS sequence"/>
</dbReference>
<dbReference type="PROSITE" id="PS51186">
    <property type="entry name" value="GNAT"/>
    <property type="match status" value="1"/>
</dbReference>
<proteinExistence type="predicted"/>
<dbReference type="EMBL" id="BSOW01000043">
    <property type="protein sequence ID" value="GLR91213.1"/>
    <property type="molecule type" value="Genomic_DNA"/>
</dbReference>
<keyword evidence="2" id="KW-0012">Acyltransferase</keyword>
<keyword evidence="5" id="KW-1185">Reference proteome</keyword>
<dbReference type="CDD" id="cd04301">
    <property type="entry name" value="NAT_SF"/>
    <property type="match status" value="1"/>
</dbReference>
<accession>A0ABQ6BAX0</accession>
<dbReference type="PANTHER" id="PTHR43420">
    <property type="entry name" value="ACETYLTRANSFERASE"/>
    <property type="match status" value="1"/>
</dbReference>
<sequence length="183" mass="21072">MPVGRQGARTACGERYAAQGLIGARQTIPMSTPLIRPAEPHEYDEIARVWMESWVSTGLAETSNFLLANLRARVLREIEDGWSLFVADDNGTIAAMLALHLPKLYLDQLFVAPAYQGRSLGRQLLAFTRTQLPDEIVLRCVRENEKAWRWYEREGFVFEREEVASATGFMMKCYRWKRETRDE</sequence>
<dbReference type="InterPro" id="IPR050680">
    <property type="entry name" value="YpeA/RimI_acetyltransf"/>
</dbReference>
<dbReference type="Gene3D" id="3.40.630.30">
    <property type="match status" value="1"/>
</dbReference>
<reference evidence="5" key="1">
    <citation type="journal article" date="2019" name="Int. J. Syst. Evol. Microbiol.">
        <title>The Global Catalogue of Microorganisms (GCM) 10K type strain sequencing project: providing services to taxonomists for standard genome sequencing and annotation.</title>
        <authorList>
            <consortium name="The Broad Institute Genomics Platform"/>
            <consortium name="The Broad Institute Genome Sequencing Center for Infectious Disease"/>
            <person name="Wu L."/>
            <person name="Ma J."/>
        </authorList>
    </citation>
    <scope>NUCLEOTIDE SEQUENCE [LARGE SCALE GENOMIC DNA]</scope>
    <source>
        <strain evidence="5">NBRC 102520</strain>
    </source>
</reference>
<evidence type="ECO:0000313" key="4">
    <source>
        <dbReference type="EMBL" id="GLR91213.1"/>
    </source>
</evidence>
<gene>
    <name evidence="4" type="ORF">GCM10007857_79290</name>
</gene>
<dbReference type="SUPFAM" id="SSF55729">
    <property type="entry name" value="Acyl-CoA N-acyltransferases (Nat)"/>
    <property type="match status" value="1"/>
</dbReference>
<keyword evidence="1" id="KW-0808">Transferase</keyword>
<evidence type="ECO:0000259" key="3">
    <source>
        <dbReference type="PROSITE" id="PS51186"/>
    </source>
</evidence>
<protein>
    <submittedName>
        <fullName evidence="4">N-acetyltransferase</fullName>
    </submittedName>
</protein>
<dbReference type="InterPro" id="IPR000182">
    <property type="entry name" value="GNAT_dom"/>
</dbReference>
<organism evidence="4 5">
    <name type="scientific">Bradyrhizobium iriomotense</name>
    <dbReference type="NCBI Taxonomy" id="441950"/>
    <lineage>
        <taxon>Bacteria</taxon>
        <taxon>Pseudomonadati</taxon>
        <taxon>Pseudomonadota</taxon>
        <taxon>Alphaproteobacteria</taxon>
        <taxon>Hyphomicrobiales</taxon>
        <taxon>Nitrobacteraceae</taxon>
        <taxon>Bradyrhizobium</taxon>
    </lineage>
</organism>
<comment type="caution">
    <text evidence="4">The sequence shown here is derived from an EMBL/GenBank/DDBJ whole genome shotgun (WGS) entry which is preliminary data.</text>
</comment>
<dbReference type="Pfam" id="PF00583">
    <property type="entry name" value="Acetyltransf_1"/>
    <property type="match status" value="1"/>
</dbReference>
<dbReference type="InterPro" id="IPR016181">
    <property type="entry name" value="Acyl_CoA_acyltransferase"/>
</dbReference>
<evidence type="ECO:0000256" key="2">
    <source>
        <dbReference type="ARBA" id="ARBA00023315"/>
    </source>
</evidence>
<feature type="domain" description="N-acetyltransferase" evidence="3">
    <location>
        <begin position="33"/>
        <end position="176"/>
    </location>
</feature>